<evidence type="ECO:0000256" key="3">
    <source>
        <dbReference type="ARBA" id="ARBA00023125"/>
    </source>
</evidence>
<dbReference type="Pfam" id="PF01420">
    <property type="entry name" value="Methylase_S"/>
    <property type="match status" value="2"/>
</dbReference>
<dbReference type="EMBL" id="CP119075">
    <property type="protein sequence ID" value="WED64185.1"/>
    <property type="molecule type" value="Genomic_DNA"/>
</dbReference>
<dbReference type="Gene3D" id="3.90.220.20">
    <property type="entry name" value="DNA methylase specificity domains"/>
    <property type="match status" value="2"/>
</dbReference>
<organism evidence="5 6">
    <name type="scientific">Synoicihabitans lomoniglobus</name>
    <dbReference type="NCBI Taxonomy" id="2909285"/>
    <lineage>
        <taxon>Bacteria</taxon>
        <taxon>Pseudomonadati</taxon>
        <taxon>Verrucomicrobiota</taxon>
        <taxon>Opitutia</taxon>
        <taxon>Opitutales</taxon>
        <taxon>Opitutaceae</taxon>
        <taxon>Synoicihabitans</taxon>
    </lineage>
</organism>
<protein>
    <submittedName>
        <fullName evidence="5">Restriction endonuclease subunit S</fullName>
        <ecNumber evidence="5">3.1.21.-</ecNumber>
    </submittedName>
</protein>
<dbReference type="InterPro" id="IPR052021">
    <property type="entry name" value="Type-I_RS_S_subunit"/>
</dbReference>
<evidence type="ECO:0000313" key="6">
    <source>
        <dbReference type="Proteomes" id="UP001218638"/>
    </source>
</evidence>
<dbReference type="PANTHER" id="PTHR30408:SF12">
    <property type="entry name" value="TYPE I RESTRICTION ENZYME MJAVIII SPECIFICITY SUBUNIT"/>
    <property type="match status" value="1"/>
</dbReference>
<dbReference type="GO" id="GO:0004519">
    <property type="term" value="F:endonuclease activity"/>
    <property type="evidence" value="ECO:0007669"/>
    <property type="project" value="UniProtKB-KW"/>
</dbReference>
<evidence type="ECO:0000259" key="4">
    <source>
        <dbReference type="Pfam" id="PF01420"/>
    </source>
</evidence>
<evidence type="ECO:0000256" key="2">
    <source>
        <dbReference type="ARBA" id="ARBA00022747"/>
    </source>
</evidence>
<dbReference type="PANTHER" id="PTHR30408">
    <property type="entry name" value="TYPE-1 RESTRICTION ENZYME ECOKI SPECIFICITY PROTEIN"/>
    <property type="match status" value="1"/>
</dbReference>
<keyword evidence="2" id="KW-0680">Restriction system</keyword>
<dbReference type="CDD" id="cd17500">
    <property type="entry name" value="RMtype1_S_MmaGORF2198P_TRD1-CR1_like"/>
    <property type="match status" value="1"/>
</dbReference>
<keyword evidence="5" id="KW-0540">Nuclease</keyword>
<gene>
    <name evidence="5" type="ORF">PXH66_17755</name>
</gene>
<evidence type="ECO:0000256" key="1">
    <source>
        <dbReference type="ARBA" id="ARBA00010923"/>
    </source>
</evidence>
<dbReference type="KEGG" id="slom:PXH66_17755"/>
<dbReference type="EC" id="3.1.21.-" evidence="5"/>
<proteinExistence type="inferred from homology"/>
<dbReference type="REBASE" id="696290">
    <property type="entry name" value="S.ObaM01ORF17760P"/>
</dbReference>
<dbReference type="GO" id="GO:0016787">
    <property type="term" value="F:hydrolase activity"/>
    <property type="evidence" value="ECO:0007669"/>
    <property type="project" value="UniProtKB-KW"/>
</dbReference>
<dbReference type="GO" id="GO:0003677">
    <property type="term" value="F:DNA binding"/>
    <property type="evidence" value="ECO:0007669"/>
    <property type="project" value="UniProtKB-KW"/>
</dbReference>
<dbReference type="Proteomes" id="UP001218638">
    <property type="component" value="Chromosome"/>
</dbReference>
<keyword evidence="5" id="KW-0378">Hydrolase</keyword>
<dbReference type="Gene3D" id="1.10.287.1120">
    <property type="entry name" value="Bipartite methylase S protein"/>
    <property type="match status" value="1"/>
</dbReference>
<dbReference type="RefSeq" id="WP_330931151.1">
    <property type="nucleotide sequence ID" value="NZ_CP119075.1"/>
</dbReference>
<name>A0AAE9ZS18_9BACT</name>
<dbReference type="SUPFAM" id="SSF116734">
    <property type="entry name" value="DNA methylase specificity domain"/>
    <property type="match status" value="2"/>
</dbReference>
<evidence type="ECO:0000313" key="5">
    <source>
        <dbReference type="EMBL" id="WED64185.1"/>
    </source>
</evidence>
<keyword evidence="5" id="KW-0255">Endonuclease</keyword>
<dbReference type="InterPro" id="IPR000055">
    <property type="entry name" value="Restrct_endonuc_typeI_TRD"/>
</dbReference>
<dbReference type="AlphaFoldDB" id="A0AAE9ZS18"/>
<keyword evidence="6" id="KW-1185">Reference proteome</keyword>
<comment type="similarity">
    <text evidence="1">Belongs to the type-I restriction system S methylase family.</text>
</comment>
<feature type="domain" description="Type I restriction modification DNA specificity" evidence="4">
    <location>
        <begin position="232"/>
        <end position="412"/>
    </location>
</feature>
<feature type="domain" description="Type I restriction modification DNA specificity" evidence="4">
    <location>
        <begin position="3"/>
        <end position="179"/>
    </location>
</feature>
<reference evidence="5" key="1">
    <citation type="submission" date="2023-03" db="EMBL/GenBank/DDBJ databases">
        <title>Lomoglobus Profundus gen. nov., sp. nov., a novel member of the phylum Verrucomicrobia, isolated from deep-marine sediment of South China Sea.</title>
        <authorList>
            <person name="Ahmad T."/>
            <person name="Ishaq S.E."/>
            <person name="Wang F."/>
        </authorList>
    </citation>
    <scope>NUCLEOTIDE SEQUENCE</scope>
    <source>
        <strain evidence="5">LMO-M01</strain>
    </source>
</reference>
<dbReference type="GO" id="GO:0009307">
    <property type="term" value="P:DNA restriction-modification system"/>
    <property type="evidence" value="ECO:0007669"/>
    <property type="project" value="UniProtKB-KW"/>
</dbReference>
<accession>A0AAE9ZS18</accession>
<keyword evidence="3" id="KW-0238">DNA-binding</keyword>
<sequence length="433" mass="48398">MKKRSIGSISTRVSSGITPLRSNLDFWTNGTIPWLKTEQLGERLIFETNERITEKALQETGIKVNPADTLSIAMYGEGKTRGNVSLLKRPMTTNQACCNIVLDKNKAAPEFVYYCLKNQYANLRRLSSGVRKNLNSGDIKGFEISIPDSLSEQTKIANILCSLDAKIELNNQINAELEAMAKLLYDYWFVQFDFPMTAAQAASLGRPDLEGKPYKSSGGKMVQNPTLNRQIPEGWTVETLQQLTSVIRRGVSPKYVEYGGISVLNQKCIRNQSIQFDDARRHGCELEQTHERLLQYLDVVVNSTGVGTLGRVAFVKRLVDVKTTVDSHVTIVRANQSLVSPTYLAWSMLRLQPVIEAAAVGSTGQVELSKTYLEKLNLVVPDVEIRKRFTEFAAPVIQATACKEQENEELTQLRDWLLPMLMNGQVTVGESTK</sequence>
<dbReference type="InterPro" id="IPR044946">
    <property type="entry name" value="Restrct_endonuc_typeI_TRD_sf"/>
</dbReference>